<protein>
    <submittedName>
        <fullName evidence="1">Uncharacterized protein</fullName>
    </submittedName>
</protein>
<name>A0A9D0Z8S9_9FIRM</name>
<dbReference type="Proteomes" id="UP000886887">
    <property type="component" value="Unassembled WGS sequence"/>
</dbReference>
<comment type="caution">
    <text evidence="1">The sequence shown here is derived from an EMBL/GenBank/DDBJ whole genome shotgun (WGS) entry which is preliminary data.</text>
</comment>
<reference evidence="1" key="1">
    <citation type="submission" date="2020-10" db="EMBL/GenBank/DDBJ databases">
        <authorList>
            <person name="Gilroy R."/>
        </authorList>
    </citation>
    <scope>NUCLEOTIDE SEQUENCE</scope>
    <source>
        <strain evidence="1">ChiSxjej2B14-6234</strain>
    </source>
</reference>
<organism evidence="1 2">
    <name type="scientific">Candidatus Onthenecus intestinigallinarum</name>
    <dbReference type="NCBI Taxonomy" id="2840875"/>
    <lineage>
        <taxon>Bacteria</taxon>
        <taxon>Bacillati</taxon>
        <taxon>Bacillota</taxon>
        <taxon>Clostridia</taxon>
        <taxon>Eubacteriales</taxon>
        <taxon>Candidatus Onthenecus</taxon>
    </lineage>
</organism>
<gene>
    <name evidence="1" type="ORF">IAB73_00395</name>
</gene>
<dbReference type="EMBL" id="DVFJ01000001">
    <property type="protein sequence ID" value="HIQ70666.1"/>
    <property type="molecule type" value="Genomic_DNA"/>
</dbReference>
<evidence type="ECO:0000313" key="2">
    <source>
        <dbReference type="Proteomes" id="UP000886887"/>
    </source>
</evidence>
<evidence type="ECO:0000313" key="1">
    <source>
        <dbReference type="EMBL" id="HIQ70666.1"/>
    </source>
</evidence>
<proteinExistence type="predicted"/>
<sequence length="53" mass="5563">MKHLYRALMAFLLLLLAVGIYLTLAGAIRHANRPLVPQADGVTACASPMGGNA</sequence>
<accession>A0A9D0Z8S9</accession>
<dbReference type="AlphaFoldDB" id="A0A9D0Z8S9"/>
<reference evidence="1" key="2">
    <citation type="journal article" date="2021" name="PeerJ">
        <title>Extensive microbial diversity within the chicken gut microbiome revealed by metagenomics and culture.</title>
        <authorList>
            <person name="Gilroy R."/>
            <person name="Ravi A."/>
            <person name="Getino M."/>
            <person name="Pursley I."/>
            <person name="Horton D.L."/>
            <person name="Alikhan N.F."/>
            <person name="Baker D."/>
            <person name="Gharbi K."/>
            <person name="Hall N."/>
            <person name="Watson M."/>
            <person name="Adriaenssens E.M."/>
            <person name="Foster-Nyarko E."/>
            <person name="Jarju S."/>
            <person name="Secka A."/>
            <person name="Antonio M."/>
            <person name="Oren A."/>
            <person name="Chaudhuri R.R."/>
            <person name="La Ragione R."/>
            <person name="Hildebrand F."/>
            <person name="Pallen M.J."/>
        </authorList>
    </citation>
    <scope>NUCLEOTIDE SEQUENCE</scope>
    <source>
        <strain evidence="1">ChiSxjej2B14-6234</strain>
    </source>
</reference>